<evidence type="ECO:0000313" key="3">
    <source>
        <dbReference type="Proteomes" id="UP000051672"/>
    </source>
</evidence>
<dbReference type="GO" id="GO:0003677">
    <property type="term" value="F:DNA binding"/>
    <property type="evidence" value="ECO:0007669"/>
    <property type="project" value="InterPro"/>
</dbReference>
<dbReference type="Pfam" id="PF01381">
    <property type="entry name" value="HTH_3"/>
    <property type="match status" value="1"/>
</dbReference>
<proteinExistence type="predicted"/>
<reference evidence="2 3" key="1">
    <citation type="journal article" date="2015" name="Genome Announc.">
        <title>Expanding the biotechnology potential of lactobacilli through comparative genomics of 213 strains and associated genera.</title>
        <authorList>
            <person name="Sun Z."/>
            <person name="Harris H.M."/>
            <person name="McCann A."/>
            <person name="Guo C."/>
            <person name="Argimon S."/>
            <person name="Zhang W."/>
            <person name="Yang X."/>
            <person name="Jeffery I.B."/>
            <person name="Cooney J.C."/>
            <person name="Kagawa T.F."/>
            <person name="Liu W."/>
            <person name="Song Y."/>
            <person name="Salvetti E."/>
            <person name="Wrobel A."/>
            <person name="Rasinkangas P."/>
            <person name="Parkhill J."/>
            <person name="Rea M.C."/>
            <person name="O'Sullivan O."/>
            <person name="Ritari J."/>
            <person name="Douillard F.P."/>
            <person name="Paul Ross R."/>
            <person name="Yang R."/>
            <person name="Briner A.E."/>
            <person name="Felis G.E."/>
            <person name="de Vos W.M."/>
            <person name="Barrangou R."/>
            <person name="Klaenhammer T.R."/>
            <person name="Caufield P.W."/>
            <person name="Cui Y."/>
            <person name="Zhang H."/>
            <person name="O'Toole P.W."/>
        </authorList>
    </citation>
    <scope>NUCLEOTIDE SEQUENCE [LARGE SCALE GENOMIC DNA]</scope>
    <source>
        <strain evidence="2 3">DSM 23927</strain>
    </source>
</reference>
<dbReference type="SUPFAM" id="SSF47413">
    <property type="entry name" value="lambda repressor-like DNA-binding domains"/>
    <property type="match status" value="1"/>
</dbReference>
<feature type="domain" description="HTH cro/C1-type" evidence="1">
    <location>
        <begin position="13"/>
        <end position="70"/>
    </location>
</feature>
<name>A0A0R2B2R5_9LACO</name>
<dbReference type="EMBL" id="AYZQ01000001">
    <property type="protein sequence ID" value="KRM73042.1"/>
    <property type="molecule type" value="Genomic_DNA"/>
</dbReference>
<protein>
    <recommendedName>
        <fullName evidence="1">HTH cro/C1-type domain-containing protein</fullName>
    </recommendedName>
</protein>
<dbReference type="Proteomes" id="UP000051672">
    <property type="component" value="Unassembled WGS sequence"/>
</dbReference>
<dbReference type="PROSITE" id="PS50943">
    <property type="entry name" value="HTH_CROC1"/>
    <property type="match status" value="1"/>
</dbReference>
<evidence type="ECO:0000313" key="2">
    <source>
        <dbReference type="EMBL" id="KRM73042.1"/>
    </source>
</evidence>
<dbReference type="InterPro" id="IPR001387">
    <property type="entry name" value="Cro/C1-type_HTH"/>
</dbReference>
<keyword evidence="3" id="KW-1185">Reference proteome</keyword>
<dbReference type="InterPro" id="IPR010982">
    <property type="entry name" value="Lambda_DNA-bd_dom_sf"/>
</dbReference>
<gene>
    <name evidence="2" type="ORF">FC34_GL000763</name>
</gene>
<dbReference type="AlphaFoldDB" id="A0A0R2B2R5"/>
<organism evidence="2 3">
    <name type="scientific">Lacticaseibacillus brantae DSM 23927</name>
    <dbReference type="NCBI Taxonomy" id="1423727"/>
    <lineage>
        <taxon>Bacteria</taxon>
        <taxon>Bacillati</taxon>
        <taxon>Bacillota</taxon>
        <taxon>Bacilli</taxon>
        <taxon>Lactobacillales</taxon>
        <taxon>Lactobacillaceae</taxon>
        <taxon>Lacticaseibacillus</taxon>
    </lineage>
</organism>
<accession>A0A0R2B2R5</accession>
<dbReference type="PATRIC" id="fig|1423727.3.peg.769"/>
<dbReference type="CDD" id="cd00093">
    <property type="entry name" value="HTH_XRE"/>
    <property type="match status" value="1"/>
</dbReference>
<dbReference type="SMART" id="SM00530">
    <property type="entry name" value="HTH_XRE"/>
    <property type="match status" value="1"/>
</dbReference>
<dbReference type="Gene3D" id="1.10.260.40">
    <property type="entry name" value="lambda repressor-like DNA-binding domains"/>
    <property type="match status" value="1"/>
</dbReference>
<dbReference type="STRING" id="1423727.FC34_GL000763"/>
<evidence type="ECO:0000259" key="1">
    <source>
        <dbReference type="PROSITE" id="PS50943"/>
    </source>
</evidence>
<sequence>MKMIQPVKEKMTLRQWRLIKDVSVKELAIESGVTEKTIYNYEHNISMLRNAKYSTIANIADVLGIAVSDIFLSTTSEKPKF</sequence>
<comment type="caution">
    <text evidence="2">The sequence shown here is derived from an EMBL/GenBank/DDBJ whole genome shotgun (WGS) entry which is preliminary data.</text>
</comment>